<reference evidence="1" key="1">
    <citation type="submission" date="2006-03" db="EMBL/GenBank/DDBJ databases">
        <authorList>
            <person name="Bowman J."/>
            <person name="Ferriera S."/>
            <person name="Johnson J."/>
            <person name="Kravitz S."/>
            <person name="Halpern A."/>
            <person name="Remington K."/>
            <person name="Beeson K."/>
            <person name="Tran B."/>
            <person name="Rogers Y.-H."/>
            <person name="Friedman R."/>
            <person name="Venter J.C."/>
        </authorList>
    </citation>
    <scope>NUCLEOTIDE SEQUENCE [LARGE SCALE GENOMIC DNA]</scope>
    <source>
        <strain evidence="1">ATCC 700755</strain>
    </source>
</reference>
<dbReference type="EMBL" id="CP003879">
    <property type="protein sequence ID" value="AFU68043.1"/>
    <property type="molecule type" value="Genomic_DNA"/>
</dbReference>
<dbReference type="KEGG" id="ptq:P700755_001074"/>
<dbReference type="STRING" id="313595.P700755_001074"/>
<dbReference type="AlphaFoldDB" id="K4IDX5"/>
<reference evidence="1" key="2">
    <citation type="submission" date="2012-09" db="EMBL/GenBank/DDBJ databases">
        <title>The complete sequence of Psychroflexus torquis an extreme psychrophile from sea-ice that is stimulated by light.</title>
        <authorList>
            <person name="Feng S."/>
            <person name="Powell S.M."/>
            <person name="Bowman J.P."/>
        </authorList>
    </citation>
    <scope>NUCLEOTIDE SEQUENCE [LARGE SCALE GENOMIC DNA]</scope>
    <source>
        <strain evidence="1">ATCC 700755</strain>
    </source>
</reference>
<name>K4IDX5_PSYTT</name>
<keyword evidence="2" id="KW-1185">Reference proteome</keyword>
<accession>K4IDX5</accession>
<sequence length="98" mass="11866">MINLESLIPLQQLCVYYDIEMSFLINLNNFDLIEIRTIEHSQYVHKDYVVHIEKMIRMHHELDINMEGIDTVFNLLKKIETLQEELITTKNKLRLYEE</sequence>
<protein>
    <submittedName>
        <fullName evidence="1">Transcriptional regulator, MerR family</fullName>
    </submittedName>
</protein>
<dbReference type="eggNOG" id="ENOG5032YCF">
    <property type="taxonomic scope" value="Bacteria"/>
</dbReference>
<organism evidence="1 2">
    <name type="scientific">Psychroflexus torquis (strain ATCC 700755 / CIP 106069 / ACAM 623)</name>
    <dbReference type="NCBI Taxonomy" id="313595"/>
    <lineage>
        <taxon>Bacteria</taxon>
        <taxon>Pseudomonadati</taxon>
        <taxon>Bacteroidota</taxon>
        <taxon>Flavobacteriia</taxon>
        <taxon>Flavobacteriales</taxon>
        <taxon>Flavobacteriaceae</taxon>
        <taxon>Psychroflexus</taxon>
    </lineage>
</organism>
<evidence type="ECO:0000313" key="2">
    <source>
        <dbReference type="Proteomes" id="UP000008514"/>
    </source>
</evidence>
<proteinExistence type="predicted"/>
<gene>
    <name evidence="1" type="ordered locus">P700755_001074</name>
</gene>
<evidence type="ECO:0000313" key="1">
    <source>
        <dbReference type="EMBL" id="AFU68043.1"/>
    </source>
</evidence>
<dbReference type="Pfam" id="PF13591">
    <property type="entry name" value="MerR_2"/>
    <property type="match status" value="1"/>
</dbReference>
<dbReference type="Gene3D" id="1.10.1660.10">
    <property type="match status" value="1"/>
</dbReference>
<dbReference type="OrthoDB" id="1494789at2"/>
<dbReference type="HOGENOM" id="CLU_144710_4_0_10"/>
<dbReference type="Proteomes" id="UP000008514">
    <property type="component" value="Chromosome"/>
</dbReference>
<dbReference type="RefSeq" id="WP_015023649.1">
    <property type="nucleotide sequence ID" value="NC_018721.1"/>
</dbReference>